<dbReference type="Gene3D" id="3.60.21.10">
    <property type="match status" value="1"/>
</dbReference>
<organism evidence="2 3">
    <name type="scientific">Candida parapsilosis</name>
    <name type="common">Yeast</name>
    <dbReference type="NCBI Taxonomy" id="5480"/>
    <lineage>
        <taxon>Eukaryota</taxon>
        <taxon>Fungi</taxon>
        <taxon>Dikarya</taxon>
        <taxon>Ascomycota</taxon>
        <taxon>Saccharomycotina</taxon>
        <taxon>Pichiomycetes</taxon>
        <taxon>Debaryomycetaceae</taxon>
        <taxon>Candida/Lodderomyces clade</taxon>
        <taxon>Candida</taxon>
    </lineage>
</organism>
<dbReference type="Proteomes" id="UP000590412">
    <property type="component" value="Unassembled WGS sequence"/>
</dbReference>
<dbReference type="PANTHER" id="PTHR32440:SF0">
    <property type="entry name" value="PHOSPHATASE DCR2-RELATED"/>
    <property type="match status" value="1"/>
</dbReference>
<protein>
    <recommendedName>
        <fullName evidence="1">Calcineurin-like phosphoesterase domain-containing protein</fullName>
    </recommendedName>
</protein>
<accession>A0A8X7TA33</accession>
<dbReference type="EMBL" id="JABWAB010000011">
    <property type="protein sequence ID" value="KAF6044242.1"/>
    <property type="molecule type" value="Genomic_DNA"/>
</dbReference>
<dbReference type="InterPro" id="IPR029052">
    <property type="entry name" value="Metallo-depent_PP-like"/>
</dbReference>
<sequence>MAKPKTSIMFINRHYIKLLTTIATTSLLVLIYITVQSIQNTPIPQNTLLKLQHDLETTISTKNQLVSDVTIVKCRSFKFCQVPTGYIIINPSLTFYKFANSQSKKKLYDYEYYLAVKFSSLDKTTRVISGLSFDKQDDGYEVVKVNDKDDDQFIKLYKKFVINNTEHPLPKDTPILRSIDVLFGSNDLIDSRKFRHTLHSSNDESIHPILSVSMMSIKEQEEYQQQLQQESKSLINQDQILETSQEKYKVMQLSDLHFGQDLGRCSSTGAGTTDVKCSSDLKTLKFIETTIQQERPDLIVITGDLIDVERSLDYKSILLKSLQPILATNTKFLYTFGDEVQNKEDKSTIIEFLSSLPNCLNTFVPFADTNLHGVTNDNLQIFNKLVKDKDQVDEQSVSITILDSQDHFIDETQINYLYRINNDFTSTDYKLLFFHYPIPQFRPAGTFKIIGAYNEKHPLDTKTNIKFHDDIINCRYQVLSVGHEHENDACILSELSKQPKSKPRTTTGNGDTSPASIWLCYNSITGDSGVTTINEQYVRKIRLFEVDFVKKRILSWKRKENDKDVLEPQLIYQKQIG</sequence>
<gene>
    <name evidence="2" type="ORF">FOB60_005335</name>
</gene>
<dbReference type="CDD" id="cd07383">
    <property type="entry name" value="MPP_Dcr2"/>
    <property type="match status" value="1"/>
</dbReference>
<dbReference type="Pfam" id="PF00149">
    <property type="entry name" value="Metallophos"/>
    <property type="match status" value="1"/>
</dbReference>
<feature type="domain" description="Calcineurin-like phosphoesterase" evidence="1">
    <location>
        <begin position="249"/>
        <end position="453"/>
    </location>
</feature>
<evidence type="ECO:0000313" key="3">
    <source>
        <dbReference type="Proteomes" id="UP000590412"/>
    </source>
</evidence>
<dbReference type="PANTHER" id="PTHR32440">
    <property type="entry name" value="PHOSPHATASE DCR2-RELATED-RELATED"/>
    <property type="match status" value="1"/>
</dbReference>
<dbReference type="InterPro" id="IPR004843">
    <property type="entry name" value="Calcineurin-like_PHP"/>
</dbReference>
<name>A0A8X7TA33_CANPA</name>
<reference evidence="2" key="1">
    <citation type="submission" date="2020-03" db="EMBL/GenBank/DDBJ databases">
        <title>FDA dAtabase for Regulatory Grade micrObial Sequences (FDA-ARGOS): Supporting development and validation of Infectious Disease Dx tests.</title>
        <authorList>
            <person name="Campos J."/>
            <person name="Goldberg B."/>
            <person name="Tallon L."/>
            <person name="Sadzewicz L."/>
            <person name="Vavikolanu K."/>
            <person name="Mehta A."/>
            <person name="Aluvathingal J."/>
            <person name="Nadendla S."/>
            <person name="Nandy P."/>
            <person name="Geyer C."/>
            <person name="Yan Y."/>
            <person name="Sichtig H."/>
        </authorList>
    </citation>
    <scope>NUCLEOTIDE SEQUENCE [LARGE SCALE GENOMIC DNA]</scope>
    <source>
        <strain evidence="2">FDAARGOS_652</strain>
    </source>
</reference>
<proteinExistence type="predicted"/>
<dbReference type="AlphaFoldDB" id="A0A8X7TA33"/>
<evidence type="ECO:0000313" key="2">
    <source>
        <dbReference type="EMBL" id="KAF6044242.1"/>
    </source>
</evidence>
<dbReference type="OrthoDB" id="783096at2759"/>
<evidence type="ECO:0000259" key="1">
    <source>
        <dbReference type="Pfam" id="PF00149"/>
    </source>
</evidence>
<dbReference type="GO" id="GO:0004721">
    <property type="term" value="F:phosphoprotein phosphatase activity"/>
    <property type="evidence" value="ECO:0007669"/>
    <property type="project" value="TreeGrafter"/>
</dbReference>
<dbReference type="GO" id="GO:0005737">
    <property type="term" value="C:cytoplasm"/>
    <property type="evidence" value="ECO:0007669"/>
    <property type="project" value="TreeGrafter"/>
</dbReference>
<dbReference type="SUPFAM" id="SSF56300">
    <property type="entry name" value="Metallo-dependent phosphatases"/>
    <property type="match status" value="1"/>
</dbReference>
<comment type="caution">
    <text evidence="2">The sequence shown here is derived from an EMBL/GenBank/DDBJ whole genome shotgun (WGS) entry which is preliminary data.</text>
</comment>